<proteinExistence type="predicted"/>
<feature type="compositionally biased region" description="Basic and acidic residues" evidence="1">
    <location>
        <begin position="101"/>
        <end position="116"/>
    </location>
</feature>
<feature type="non-terminal residue" evidence="2">
    <location>
        <position position="296"/>
    </location>
</feature>
<gene>
    <name evidence="2" type="ORF">OTU49_003263</name>
</gene>
<sequence length="296" mass="32090">MVRVSWGGEVVIADLAHVAGDGGNGGDGDRSRPINGPPTSTSTTPLTVTPTTSATPSETPTISPAPTLSTPPTVSPLPRAPTAIVEAMSDGDESAVSTSFSDDHRSLRDDLRDDFSSPRPQPRSPRRRLEKNHILKVVSDDANNNGNGNGDITISSDEYRRFLTLKGSPPDAKTKEKVAPKPLPAEDDILRSMDRMLATLSDLEDDLEPIDGVETESDSDSDEAEARRELLTDKWRQLFDKFDLEGFGEIPWPDFRNALVHPEFVAAVDVCKREQLAAKALTPSTSAITFQDFVNV</sequence>
<dbReference type="Proteomes" id="UP001445076">
    <property type="component" value="Unassembled WGS sequence"/>
</dbReference>
<feature type="region of interest" description="Disordered" evidence="1">
    <location>
        <begin position="17"/>
        <end position="154"/>
    </location>
</feature>
<evidence type="ECO:0000313" key="2">
    <source>
        <dbReference type="EMBL" id="KAK8739910.1"/>
    </source>
</evidence>
<protein>
    <recommendedName>
        <fullName evidence="4">EF-hand domain-containing protein</fullName>
    </recommendedName>
</protein>
<keyword evidence="3" id="KW-1185">Reference proteome</keyword>
<comment type="caution">
    <text evidence="2">The sequence shown here is derived from an EMBL/GenBank/DDBJ whole genome shotgun (WGS) entry which is preliminary data.</text>
</comment>
<dbReference type="AlphaFoldDB" id="A0AAW0XA17"/>
<evidence type="ECO:0000256" key="1">
    <source>
        <dbReference type="SAM" id="MobiDB-lite"/>
    </source>
</evidence>
<evidence type="ECO:0000313" key="3">
    <source>
        <dbReference type="Proteomes" id="UP001445076"/>
    </source>
</evidence>
<name>A0AAW0XA17_CHEQU</name>
<feature type="compositionally biased region" description="Low complexity" evidence="1">
    <location>
        <begin position="37"/>
        <end position="72"/>
    </location>
</feature>
<dbReference type="InterPro" id="IPR011992">
    <property type="entry name" value="EF-hand-dom_pair"/>
</dbReference>
<accession>A0AAW0XA17</accession>
<evidence type="ECO:0008006" key="4">
    <source>
        <dbReference type="Google" id="ProtNLM"/>
    </source>
</evidence>
<dbReference type="EMBL" id="JARKIK010000035">
    <property type="protein sequence ID" value="KAK8739910.1"/>
    <property type="molecule type" value="Genomic_DNA"/>
</dbReference>
<dbReference type="SUPFAM" id="SSF47473">
    <property type="entry name" value="EF-hand"/>
    <property type="match status" value="1"/>
</dbReference>
<organism evidence="2 3">
    <name type="scientific">Cherax quadricarinatus</name>
    <name type="common">Australian red claw crayfish</name>
    <dbReference type="NCBI Taxonomy" id="27406"/>
    <lineage>
        <taxon>Eukaryota</taxon>
        <taxon>Metazoa</taxon>
        <taxon>Ecdysozoa</taxon>
        <taxon>Arthropoda</taxon>
        <taxon>Crustacea</taxon>
        <taxon>Multicrustacea</taxon>
        <taxon>Malacostraca</taxon>
        <taxon>Eumalacostraca</taxon>
        <taxon>Eucarida</taxon>
        <taxon>Decapoda</taxon>
        <taxon>Pleocyemata</taxon>
        <taxon>Astacidea</taxon>
        <taxon>Parastacoidea</taxon>
        <taxon>Parastacidae</taxon>
        <taxon>Cherax</taxon>
    </lineage>
</organism>
<reference evidence="2 3" key="1">
    <citation type="journal article" date="2024" name="BMC Genomics">
        <title>Genome assembly of redclaw crayfish (Cherax quadricarinatus) provides insights into its immune adaptation and hypoxia tolerance.</title>
        <authorList>
            <person name="Liu Z."/>
            <person name="Zheng J."/>
            <person name="Li H."/>
            <person name="Fang K."/>
            <person name="Wang S."/>
            <person name="He J."/>
            <person name="Zhou D."/>
            <person name="Weng S."/>
            <person name="Chi M."/>
            <person name="Gu Z."/>
            <person name="He J."/>
            <person name="Li F."/>
            <person name="Wang M."/>
        </authorList>
    </citation>
    <scope>NUCLEOTIDE SEQUENCE [LARGE SCALE GENOMIC DNA]</scope>
    <source>
        <strain evidence="2">ZL_2023a</strain>
    </source>
</reference>